<name>A0A251RN79_HELAN</name>
<reference evidence="2" key="1">
    <citation type="journal article" date="2017" name="Nature">
        <title>The sunflower genome provides insights into oil metabolism, flowering and Asterid evolution.</title>
        <authorList>
            <person name="Badouin H."/>
            <person name="Gouzy J."/>
            <person name="Grassa C.J."/>
            <person name="Murat F."/>
            <person name="Staton S.E."/>
            <person name="Cottret L."/>
            <person name="Lelandais-Briere C."/>
            <person name="Owens G.L."/>
            <person name="Carrere S."/>
            <person name="Mayjonade B."/>
            <person name="Legrand L."/>
            <person name="Gill N."/>
            <person name="Kane N.C."/>
            <person name="Bowers J.E."/>
            <person name="Hubner S."/>
            <person name="Bellec A."/>
            <person name="Berard A."/>
            <person name="Berges H."/>
            <person name="Blanchet N."/>
            <person name="Boniface M.C."/>
            <person name="Brunel D."/>
            <person name="Catrice O."/>
            <person name="Chaidir N."/>
            <person name="Claudel C."/>
            <person name="Donnadieu C."/>
            <person name="Faraut T."/>
            <person name="Fievet G."/>
            <person name="Helmstetter N."/>
            <person name="King M."/>
            <person name="Knapp S.J."/>
            <person name="Lai Z."/>
            <person name="Le Paslier M.C."/>
            <person name="Lippi Y."/>
            <person name="Lorenzon L."/>
            <person name="Mandel J.R."/>
            <person name="Marage G."/>
            <person name="Marchand G."/>
            <person name="Marquand E."/>
            <person name="Bret-Mestries E."/>
            <person name="Morien E."/>
            <person name="Nambeesan S."/>
            <person name="Nguyen T."/>
            <person name="Pegot-Espagnet P."/>
            <person name="Pouilly N."/>
            <person name="Raftis F."/>
            <person name="Sallet E."/>
            <person name="Schiex T."/>
            <person name="Thomas J."/>
            <person name="Vandecasteele C."/>
            <person name="Vares D."/>
            <person name="Vear F."/>
            <person name="Vautrin S."/>
            <person name="Crespi M."/>
            <person name="Mangin B."/>
            <person name="Burke J.M."/>
            <person name="Salse J."/>
            <person name="Munos S."/>
            <person name="Vincourt P."/>
            <person name="Rieseberg L.H."/>
            <person name="Langlade N.B."/>
        </authorList>
    </citation>
    <scope>NUCLEOTIDE SEQUENCE [LARGE SCALE GENOMIC DNA]</scope>
    <source>
        <strain evidence="2">cv. SF193</strain>
    </source>
</reference>
<dbReference type="InParanoid" id="A0A251RN79"/>
<dbReference type="Proteomes" id="UP000215914">
    <property type="component" value="Chromosome 17"/>
</dbReference>
<evidence type="ECO:0000313" key="2">
    <source>
        <dbReference type="Proteomes" id="UP000215914"/>
    </source>
</evidence>
<accession>A0A251RN79</accession>
<sequence>MVFLLGPGSIQLMKNSSLFISVRRFLIHLFLLKQLLRLISINVNLGTSQVLI</sequence>
<dbReference type="EMBL" id="CM007906">
    <property type="protein sequence ID" value="OTF85700.1"/>
    <property type="molecule type" value="Genomic_DNA"/>
</dbReference>
<organism evidence="1 2">
    <name type="scientific">Helianthus annuus</name>
    <name type="common">Common sunflower</name>
    <dbReference type="NCBI Taxonomy" id="4232"/>
    <lineage>
        <taxon>Eukaryota</taxon>
        <taxon>Viridiplantae</taxon>
        <taxon>Streptophyta</taxon>
        <taxon>Embryophyta</taxon>
        <taxon>Tracheophyta</taxon>
        <taxon>Spermatophyta</taxon>
        <taxon>Magnoliopsida</taxon>
        <taxon>eudicotyledons</taxon>
        <taxon>Gunneridae</taxon>
        <taxon>Pentapetalae</taxon>
        <taxon>asterids</taxon>
        <taxon>campanulids</taxon>
        <taxon>Asterales</taxon>
        <taxon>Asteraceae</taxon>
        <taxon>Asteroideae</taxon>
        <taxon>Heliantheae alliance</taxon>
        <taxon>Heliantheae</taxon>
        <taxon>Helianthus</taxon>
    </lineage>
</organism>
<gene>
    <name evidence="1" type="ORF">HannXRQ_Chr17g0542761</name>
</gene>
<proteinExistence type="predicted"/>
<dbReference type="AlphaFoldDB" id="A0A251RN79"/>
<evidence type="ECO:0000313" key="1">
    <source>
        <dbReference type="EMBL" id="OTF85700.1"/>
    </source>
</evidence>
<protein>
    <submittedName>
        <fullName evidence="1">Uncharacterized protein</fullName>
    </submittedName>
</protein>
<keyword evidence="2" id="KW-1185">Reference proteome</keyword>